<dbReference type="EMBL" id="CABVLZ010000002">
    <property type="protein sequence ID" value="VVU94829.1"/>
    <property type="molecule type" value="Genomic_DNA"/>
</dbReference>
<evidence type="ECO:0000313" key="2">
    <source>
        <dbReference type="EMBL" id="VVU94829.1"/>
    </source>
</evidence>
<accession>A0A5E8CJM7</accession>
<keyword evidence="1" id="KW-0175">Coiled coil</keyword>
<dbReference type="InterPro" id="IPR011889">
    <property type="entry name" value="Liste_lipo_26"/>
</dbReference>
<evidence type="ECO:0008006" key="3">
    <source>
        <dbReference type="Google" id="ProtNLM"/>
    </source>
</evidence>
<protein>
    <recommendedName>
        <fullName evidence="3">BspA family leucine-rich repeat surface protein</fullName>
    </recommendedName>
</protein>
<dbReference type="Pfam" id="PF03382">
    <property type="entry name" value="DUF285"/>
    <property type="match status" value="5"/>
</dbReference>
<feature type="coiled-coil region" evidence="1">
    <location>
        <begin position="890"/>
        <end position="917"/>
    </location>
</feature>
<reference evidence="2" key="1">
    <citation type="submission" date="2019-09" db="EMBL/GenBank/DDBJ databases">
        <authorList>
            <person name="Needham M D."/>
        </authorList>
    </citation>
    <scope>NUCLEOTIDE SEQUENCE</scope>
</reference>
<evidence type="ECO:0000256" key="1">
    <source>
        <dbReference type="SAM" id="Coils"/>
    </source>
</evidence>
<dbReference type="InterPro" id="IPR005046">
    <property type="entry name" value="DUF285"/>
</dbReference>
<dbReference type="NCBIfam" id="TIGR02167">
    <property type="entry name" value="Liste_lipo_26"/>
    <property type="match status" value="12"/>
</dbReference>
<dbReference type="AlphaFoldDB" id="A0A5E8CJM7"/>
<sequence>MKNINKRKIILISSLLYLSSKKEILNQRQTGHVFNNEDLKKAVKEWVKDPSSTKATYGEINDWNVSQVTDMSELFDGASRFNDDISSWKVGNVTDMSGMFGGATSFDGNISSWDVSQVTYMSHMFFTATSFNQNLNSWDVSNVNNMKGMFLRASSFNGNISSWDVSSVNNMNNMFTEATSLSAENKCKIYKSWSYNQLFNKQYLSWNTEECEKLILFTNETLKKAVGEWLKDPSSTEAKYGEINDWDVSQVTNMSKLFGATSFDGNISSWDVSSVTDMTLMFAFATSFNGNISSWDVSNVTYMTEMFSHAYKFNGDISSWKVGNVTDMKAMFRAAISFDQDLNSWDVSNVTYMTEMFSHAYNFNGNISSWDVSNVRMMANMFYSATRFDQDLNSKKISIEDSSTGKAYTAWDVSNVTLMTNMFISAISFNQDISSWDVSSVTNMQAMFMGATGFNQNLSSWDVSIVTNMESMFLGADSLSAENKCKIYNSWSKKSEKFKGQYLSWNTEECEKLILFTNETLKKAVGEWLKDPITAQEKYGDINEWDVSKVTNMSELFKNSTSFNDDISSWDVSSVTNMYFMLEGATSFDQDLNSWDVSSVTNMQAMFSNATSFNGNISSWDVSNVTTMFAMFNGAKSFNGNINTKKISIEDSSTGKAYTAWDVSNVTRMNNMFIDASSFNQDISSWDVSTVTTISWMFAGSNSLSADNKCKIYNSWSKKSEKFKGVYANWNTEECETLTIPKPKPKPKPNKQDIKQDAKEFNLDNLENEIRDDVLDLSSKRISNKKKFINSMRKLNNPTLKELKISHLLYYTNFETKTESVIIKNFLTELKNNYPNLKIYHCRSKKCTEFKLDIIIVEDEDEPGLTQDETKIYKSYYYLLQDSEYNEKNIPIYKENLKKLRNEIKEKMDKKMDKGENKELNVYIVKDILGSDNLNKWTYYYWAYLNLSRKKNGNVKKFTCINCKNKLNFSTADILNKTELIEYSDISLLKYMKIGLKKEHNIIKKKVSVFLGFKENQVQCNNCNLRLGIYTEDTFTASLQCILLDWEK</sequence>
<organism evidence="2">
    <name type="scientific">seawater metagenome</name>
    <dbReference type="NCBI Taxonomy" id="1561972"/>
    <lineage>
        <taxon>unclassified sequences</taxon>
        <taxon>metagenomes</taxon>
        <taxon>ecological metagenomes</taxon>
    </lineage>
</organism>
<name>A0A5E8CJM7_9ZZZZ</name>
<proteinExistence type="predicted"/>
<gene>
    <name evidence="2" type="ORF">CPAV1605_554</name>
</gene>